<reference evidence="1 2" key="1">
    <citation type="submission" date="2017-09" db="EMBL/GenBank/DDBJ databases">
        <title>Genomics of the genus Arcobacter.</title>
        <authorList>
            <person name="Perez-Cataluna A."/>
            <person name="Figueras M.J."/>
            <person name="Salas-Masso N."/>
        </authorList>
    </citation>
    <scope>NUCLEOTIDE SEQUENCE [LARGE SCALE GENOMIC DNA]</scope>
    <source>
        <strain evidence="1 2">LMG 6621</strain>
    </source>
</reference>
<name>A0ABY0EHR1_9BACT</name>
<accession>A0ABY0EHR1</accession>
<dbReference type="Proteomes" id="UP000290580">
    <property type="component" value="Unassembled WGS sequence"/>
</dbReference>
<organism evidence="1 2">
    <name type="scientific">Aliarcobacter skirrowii CCUG 10374</name>
    <dbReference type="NCBI Taxonomy" id="1032239"/>
    <lineage>
        <taxon>Bacteria</taxon>
        <taxon>Pseudomonadati</taxon>
        <taxon>Campylobacterota</taxon>
        <taxon>Epsilonproteobacteria</taxon>
        <taxon>Campylobacterales</taxon>
        <taxon>Arcobacteraceae</taxon>
        <taxon>Aliarcobacter</taxon>
    </lineage>
</organism>
<dbReference type="SUPFAM" id="SSF160387">
    <property type="entry name" value="NosL/MerB-like"/>
    <property type="match status" value="1"/>
</dbReference>
<evidence type="ECO:0000313" key="1">
    <source>
        <dbReference type="EMBL" id="RXI24615.1"/>
    </source>
</evidence>
<dbReference type="EMBL" id="NXIC01000047">
    <property type="protein sequence ID" value="RXI24615.1"/>
    <property type="molecule type" value="Genomic_DNA"/>
</dbReference>
<feature type="non-terminal residue" evidence="1">
    <location>
        <position position="1"/>
    </location>
</feature>
<keyword evidence="2" id="KW-1185">Reference proteome</keyword>
<comment type="caution">
    <text evidence="1">The sequence shown here is derived from an EMBL/GenBank/DDBJ whole genome shotgun (WGS) entry which is preliminary data.</text>
</comment>
<gene>
    <name evidence="1" type="ORF">CP959_10305</name>
</gene>
<protein>
    <submittedName>
        <fullName evidence="1">Uncharacterized protein</fullName>
    </submittedName>
</protein>
<proteinExistence type="predicted"/>
<evidence type="ECO:0000313" key="2">
    <source>
        <dbReference type="Proteomes" id="UP000290580"/>
    </source>
</evidence>
<sequence>AILWFKENKISWKDKAKIWITDVKTSKWIDARSAFYDTVHKTPMAYGFSANEKKESITEKNSEIIDFKEVEKRVLEKGR</sequence>